<dbReference type="SMART" id="SM01360">
    <property type="entry name" value="A2M"/>
    <property type="match status" value="1"/>
</dbReference>
<dbReference type="CDD" id="cd01100">
    <property type="entry name" value="APPLE_Factor_XI_like"/>
    <property type="match status" value="1"/>
</dbReference>
<evidence type="ECO:0000256" key="3">
    <source>
        <dbReference type="ARBA" id="ARBA00022737"/>
    </source>
</evidence>
<evidence type="ECO:0000259" key="7">
    <source>
        <dbReference type="SMART" id="SM01359"/>
    </source>
</evidence>
<dbReference type="InterPro" id="IPR003609">
    <property type="entry name" value="Pan_app"/>
</dbReference>
<dbReference type="GO" id="GO:0004866">
    <property type="term" value="F:endopeptidase inhibitor activity"/>
    <property type="evidence" value="ECO:0007669"/>
    <property type="project" value="InterPro"/>
</dbReference>
<evidence type="ECO:0000313" key="9">
    <source>
        <dbReference type="EMBL" id="SDJ01577.1"/>
    </source>
</evidence>
<dbReference type="RefSeq" id="WP_093152307.1">
    <property type="nucleotide sequence ID" value="NZ_FNEK01000010.1"/>
</dbReference>
<dbReference type="STRING" id="571298.SAMN04488026_101084"/>
<proteinExistence type="inferred from homology"/>
<protein>
    <recommendedName>
        <fullName evidence="11">Apple domain-containing protein</fullName>
    </recommendedName>
</protein>
<feature type="domain" description="Apple" evidence="6">
    <location>
        <begin position="39"/>
        <end position="101"/>
    </location>
</feature>
<dbReference type="InterPro" id="IPR051802">
    <property type="entry name" value="YfhM-like"/>
</dbReference>
<dbReference type="Gene3D" id="3.50.4.10">
    <property type="entry name" value="Hepatocyte Growth Factor"/>
    <property type="match status" value="1"/>
</dbReference>
<dbReference type="Gene3D" id="1.50.10.20">
    <property type="match status" value="1"/>
</dbReference>
<dbReference type="PANTHER" id="PTHR40094">
    <property type="entry name" value="ALPHA-2-MACROGLOBULIN HOMOLOG"/>
    <property type="match status" value="1"/>
</dbReference>
<dbReference type="SMART" id="SM01359">
    <property type="entry name" value="A2M_N_2"/>
    <property type="match status" value="1"/>
</dbReference>
<dbReference type="Pfam" id="PF17973">
    <property type="entry name" value="bMG10"/>
    <property type="match status" value="1"/>
</dbReference>
<dbReference type="EMBL" id="FNEK01000010">
    <property type="protein sequence ID" value="SDJ01577.1"/>
    <property type="molecule type" value="Genomic_DNA"/>
</dbReference>
<dbReference type="GO" id="GO:0005615">
    <property type="term" value="C:extracellular space"/>
    <property type="evidence" value="ECO:0007669"/>
    <property type="project" value="InterPro"/>
</dbReference>
<dbReference type="InterPro" id="IPR041203">
    <property type="entry name" value="Bact_A2M_MG5"/>
</dbReference>
<dbReference type="Pfam" id="PF01835">
    <property type="entry name" value="MG2"/>
    <property type="match status" value="1"/>
</dbReference>
<dbReference type="PANTHER" id="PTHR40094:SF1">
    <property type="entry name" value="UBIQUITIN DOMAIN-CONTAINING PROTEIN"/>
    <property type="match status" value="1"/>
</dbReference>
<accession>A0A1G8QA31</accession>
<dbReference type="InterPro" id="IPR000177">
    <property type="entry name" value="Apple"/>
</dbReference>
<dbReference type="SMART" id="SM01419">
    <property type="entry name" value="Thiol-ester_cl"/>
    <property type="match status" value="1"/>
</dbReference>
<dbReference type="Proteomes" id="UP000199382">
    <property type="component" value="Unassembled WGS sequence"/>
</dbReference>
<dbReference type="SUPFAM" id="SSF57414">
    <property type="entry name" value="Hairpin loop containing domain-like"/>
    <property type="match status" value="1"/>
</dbReference>
<keyword evidence="10" id="KW-1185">Reference proteome</keyword>
<dbReference type="Pfam" id="PF07703">
    <property type="entry name" value="A2M_BRD"/>
    <property type="match status" value="1"/>
</dbReference>
<evidence type="ECO:0000256" key="2">
    <source>
        <dbReference type="ARBA" id="ARBA00022729"/>
    </source>
</evidence>
<dbReference type="Pfam" id="PF14295">
    <property type="entry name" value="PAN_4"/>
    <property type="match status" value="1"/>
</dbReference>
<keyword evidence="2 5" id="KW-0732">Signal</keyword>
<dbReference type="Gene3D" id="2.60.40.1930">
    <property type="match status" value="1"/>
</dbReference>
<evidence type="ECO:0008006" key="11">
    <source>
        <dbReference type="Google" id="ProtNLM"/>
    </source>
</evidence>
<keyword evidence="4" id="KW-1015">Disulfide bond</keyword>
<dbReference type="OrthoDB" id="9767116at2"/>
<dbReference type="InterPro" id="IPR021868">
    <property type="entry name" value="Alpha_2_Macroglob_MG3"/>
</dbReference>
<evidence type="ECO:0000256" key="4">
    <source>
        <dbReference type="ARBA" id="ARBA00023157"/>
    </source>
</evidence>
<dbReference type="InterPro" id="IPR008930">
    <property type="entry name" value="Terpenoid_cyclase/PrenylTrfase"/>
</dbReference>
<dbReference type="SMART" id="SM00223">
    <property type="entry name" value="APPLE"/>
    <property type="match status" value="1"/>
</dbReference>
<dbReference type="InterPro" id="IPR041462">
    <property type="entry name" value="Bact_A2M_MG6"/>
</dbReference>
<dbReference type="InterPro" id="IPR002890">
    <property type="entry name" value="MG2"/>
</dbReference>
<dbReference type="Pfam" id="PF17972">
    <property type="entry name" value="bMG5"/>
    <property type="match status" value="1"/>
</dbReference>
<dbReference type="GO" id="GO:0006508">
    <property type="term" value="P:proteolysis"/>
    <property type="evidence" value="ECO:0007669"/>
    <property type="project" value="InterPro"/>
</dbReference>
<dbReference type="CDD" id="cd02891">
    <property type="entry name" value="A2M_like"/>
    <property type="match status" value="1"/>
</dbReference>
<dbReference type="InterPro" id="IPR049120">
    <property type="entry name" value="A2M_bMG2"/>
</dbReference>
<feature type="signal peptide" evidence="5">
    <location>
        <begin position="1"/>
        <end position="25"/>
    </location>
</feature>
<dbReference type="PIRSF" id="PIRSF038980">
    <property type="entry name" value="A2M_bac"/>
    <property type="match status" value="1"/>
</dbReference>
<dbReference type="InterPro" id="IPR011626">
    <property type="entry name" value="Alpha-macroglobulin_TED"/>
</dbReference>
<feature type="domain" description="Alpha-2-macroglobulin" evidence="8">
    <location>
        <begin position="1163"/>
        <end position="1252"/>
    </location>
</feature>
<dbReference type="Pfam" id="PF07678">
    <property type="entry name" value="TED_complement"/>
    <property type="match status" value="1"/>
</dbReference>
<organism evidence="9 10">
    <name type="scientific">Aliiruegeria lutimaris</name>
    <dbReference type="NCBI Taxonomy" id="571298"/>
    <lineage>
        <taxon>Bacteria</taxon>
        <taxon>Pseudomonadati</taxon>
        <taxon>Pseudomonadota</taxon>
        <taxon>Alphaproteobacteria</taxon>
        <taxon>Rhodobacterales</taxon>
        <taxon>Roseobacteraceae</taxon>
        <taxon>Aliiruegeria</taxon>
    </lineage>
</organism>
<reference evidence="9 10" key="1">
    <citation type="submission" date="2016-10" db="EMBL/GenBank/DDBJ databases">
        <authorList>
            <person name="de Groot N.N."/>
        </authorList>
    </citation>
    <scope>NUCLEOTIDE SEQUENCE [LARGE SCALE GENOMIC DNA]</scope>
    <source>
        <strain evidence="9 10">DSM 25294</strain>
    </source>
</reference>
<evidence type="ECO:0000256" key="5">
    <source>
        <dbReference type="SAM" id="SignalP"/>
    </source>
</evidence>
<dbReference type="Pfam" id="PF17962">
    <property type="entry name" value="bMG6"/>
    <property type="match status" value="1"/>
</dbReference>
<dbReference type="InterPro" id="IPR047565">
    <property type="entry name" value="Alpha-macroglob_thiol-ester_cl"/>
</dbReference>
<name>A0A1G8QA31_9RHOB</name>
<feature type="domain" description="Alpha-2-macroglobulin bait region" evidence="7">
    <location>
        <begin position="956"/>
        <end position="1101"/>
    </location>
</feature>
<dbReference type="InterPro" id="IPR041246">
    <property type="entry name" value="Bact_MG10"/>
</dbReference>
<feature type="chain" id="PRO_5011501052" description="Apple domain-containing protein" evidence="5">
    <location>
        <begin position="26"/>
        <end position="1818"/>
    </location>
</feature>
<evidence type="ECO:0000259" key="6">
    <source>
        <dbReference type="SMART" id="SM00223"/>
    </source>
</evidence>
<dbReference type="InterPro" id="IPR001599">
    <property type="entry name" value="Macroglobln_a2"/>
</dbReference>
<evidence type="ECO:0000259" key="8">
    <source>
        <dbReference type="SMART" id="SM01360"/>
    </source>
</evidence>
<dbReference type="SUPFAM" id="SSF48239">
    <property type="entry name" value="Terpenoid cyclases/Protein prenyltransferases"/>
    <property type="match status" value="1"/>
</dbReference>
<dbReference type="InterPro" id="IPR026284">
    <property type="entry name" value="A2MG_proteobact"/>
</dbReference>
<evidence type="ECO:0000256" key="1">
    <source>
        <dbReference type="ARBA" id="ARBA00010556"/>
    </source>
</evidence>
<keyword evidence="3" id="KW-0677">Repeat</keyword>
<dbReference type="Pfam" id="PF21142">
    <property type="entry name" value="A2M_bMG2"/>
    <property type="match status" value="1"/>
</dbReference>
<dbReference type="InterPro" id="IPR011625">
    <property type="entry name" value="A2M_N_BRD"/>
</dbReference>
<comment type="similarity">
    <text evidence="1">Belongs to the protease inhibitor I39 (alpha-2-macroglobulin) family. Bacterial alpha-2-macroglobulin subfamily.</text>
</comment>
<evidence type="ECO:0000313" key="10">
    <source>
        <dbReference type="Proteomes" id="UP000199382"/>
    </source>
</evidence>
<gene>
    <name evidence="9" type="ORF">SAMN04488026_101084</name>
</gene>
<sequence>MRFDYLKVFIFACCLLTALPMQARAQTFDSPIPERRLLVERDTDFYGDDLRSLFDTTFEACQQACLTDPNCQAFTFNSRSNSCFAKRAVTKREPYTGAISAIVVKTPRATLESAKLRSAQLGFMRPEDLVAARKEAEAIAMRHFTSGWSPQALISGMEEARVAGDHNAALKWSGSYTAMTDAPDGWLAYAESALQAKINDRNRQNELRQRAIPAAVNAYLRATTPQMQAEALLVLARALEDSKREREILPALRLADSIAPSGAVMTALNEAISLYGFQIVDHRVDSDPARPRICAIFNEPLAKGVDFEPYLQLPQTGFSVEAEDRELCVEGVEHGARYQLRFRAGTPAESGEGLIKDVDLNVYVRDRSPSVRFPSRAYVLARTPDAALPIVTVNLDEVELALHRVDDRNLMQMIQQNMFGEQLSPWETDRLEARLAEEIWRGTGEVDRALNQDVTTLLPMAEAIGDQPAGLYALQASVAGMDSYDAPTATQWFVISDLGLASMSGADGLHLFVRSLGTADPLESIDVSLISRSNRVLASVATDADGHAAFEPGLVNGHGGSAPALVLARKGEEDLGFLSLSDPEFDLSDRGVEGRKAAGPVDLFLATDRGAYRAGETIHATVLARDGKAQAIAGLPVTAILSRPDGVEYSRHVTDSGTAGGHVVSMPLGGTVPRGTWKIALHTDPDAPALSTRELLVEDFLPERIDFKMVLPEGALDSTTEPALGVNAQYLFGAPGSDLPVEGEVRLSVTDMIEGFPGYVFGRYDDPFEPHMAALEATRTGANGVAILRVAFPDIPETTRPLEAQVSVRVSEGSDRPVERQMTRPVAPRGPLIGLRPLFDGVVGEGSEAGFEVIGIGADLSAMPMRVSWKLNRIETRYQWYSAYGSWNWEPMTRRSRVASGEASLEGAPLQISAPVDWGQYELVVERVDGSYAAAAYAFDAGWYAPAEALSTPDLLEVSLDREAYRAGDTARLRVVPRHAGKALITVASNRLIDMKTAELPEGESLIELPVTDDWGAGAYVTATLIRPMNAPTEGHAPARALGLAHASVDPGAARLSASFEVPEKAEPRAPMEVALKVEGMTEGETAFATIAAVDQGILNLTGHLPPDAPGYYFGQRKLGVGLRDIYGRLIDGQSGNRGSLRSGGDAEAQMRMQAPPPTEELVAYFSGLLTVGPDGYARTSFDMPSFNGQVKLMAVVWSNSGVGKADADVLVRDPAVLTASLPRFMAPGDSTEMRLELVHAEGPVGAFGIEAMAEGVTLDASAIPTAVELGEGEKTVLSVPVLATETGLAEIEVAITTPGGKRLEKTLKLPVQVNDPEAATTTRFPLAAGASFTLSRDVFAGMRPGTGSATLALGPLGRLDAPGLLSALDRYPYGCTEQVTSQALPLLYFDQMASAMGMEKNATIPERIGRAIDIVLSRQTSSGGFGLWNAYDSDMWLDAYVSDFLSRARAQGYTVPDLAFRQAMDNLRNELNYASDFQTGGEDVAYALLVLAREGAAPIGDLRYYADVKGDDFGSPLATAQIGSALAMYGDQPRADAMFRRAAAQLLPRLADEQEAIWRADYGTNLRDSAAVLTLAVEAGSEAFDHDVLVDRLADTDRRRSTQESVWSLLAAHALVETSAGDFLIDGDPVDGPLVRVMEDETSAEPIVVTNTGSQEAQLTLTTFGVPAQPESRNGNGYSIDRAYFTMEGEPADPGIVQHGTRLVAVLTVKPFQQSEARLMVNDPLPAGFEIDNPSLVRSGDIRGLDWLQTAEARSTEFRQERFLAAVDWRSDKPLRLAYILRAVSPGNYHHPAASVEDMYRPQFRARGEEGRVTVTE</sequence>
<dbReference type="Pfam" id="PF11974">
    <property type="entry name" value="bMG3"/>
    <property type="match status" value="1"/>
</dbReference>